<evidence type="ECO:0000259" key="4">
    <source>
        <dbReference type="Pfam" id="PF00501"/>
    </source>
</evidence>
<evidence type="ECO:0000313" key="6">
    <source>
        <dbReference type="Proteomes" id="UP000015106"/>
    </source>
</evidence>
<keyword evidence="3" id="KW-0067">ATP-binding</keyword>
<dbReference type="EnsemblPlants" id="TuG1812S0003261500.01.T01">
    <property type="protein sequence ID" value="TuG1812S0003261500.01.T01"/>
    <property type="gene ID" value="TuG1812S0003261500.01"/>
</dbReference>
<dbReference type="AlphaFoldDB" id="A0A8R7VJR7"/>
<dbReference type="GO" id="GO:0016405">
    <property type="term" value="F:CoA-ligase activity"/>
    <property type="evidence" value="ECO:0007669"/>
    <property type="project" value="TreeGrafter"/>
</dbReference>
<name>A0A8R7VJR7_TRIUA</name>
<dbReference type="Gene3D" id="3.40.50.12780">
    <property type="entry name" value="N-terminal domain of ligase-like"/>
    <property type="match status" value="1"/>
</dbReference>
<dbReference type="PANTHER" id="PTHR24096">
    <property type="entry name" value="LONG-CHAIN-FATTY-ACID--COA LIGASE"/>
    <property type="match status" value="1"/>
</dbReference>
<organism evidence="5 6">
    <name type="scientific">Triticum urartu</name>
    <name type="common">Red wild einkorn</name>
    <name type="synonym">Crithodium urartu</name>
    <dbReference type="NCBI Taxonomy" id="4572"/>
    <lineage>
        <taxon>Eukaryota</taxon>
        <taxon>Viridiplantae</taxon>
        <taxon>Streptophyta</taxon>
        <taxon>Embryophyta</taxon>
        <taxon>Tracheophyta</taxon>
        <taxon>Spermatophyta</taxon>
        <taxon>Magnoliopsida</taxon>
        <taxon>Liliopsida</taxon>
        <taxon>Poales</taxon>
        <taxon>Poaceae</taxon>
        <taxon>BOP clade</taxon>
        <taxon>Pooideae</taxon>
        <taxon>Triticodae</taxon>
        <taxon>Triticeae</taxon>
        <taxon>Triticinae</taxon>
        <taxon>Triticum</taxon>
    </lineage>
</organism>
<dbReference type="Gramene" id="TuG1812S0003261500.01.T01">
    <property type="protein sequence ID" value="TuG1812S0003261500.01.T01"/>
    <property type="gene ID" value="TuG1812S0003261500.01"/>
</dbReference>
<dbReference type="GO" id="GO:0005524">
    <property type="term" value="F:ATP binding"/>
    <property type="evidence" value="ECO:0007669"/>
    <property type="project" value="UniProtKB-KW"/>
</dbReference>
<dbReference type="GO" id="GO:0016878">
    <property type="term" value="F:acid-thiol ligase activity"/>
    <property type="evidence" value="ECO:0007669"/>
    <property type="project" value="UniProtKB-ARBA"/>
</dbReference>
<reference evidence="5" key="2">
    <citation type="submission" date="2022-06" db="UniProtKB">
        <authorList>
            <consortium name="EnsemblPlants"/>
        </authorList>
    </citation>
    <scope>IDENTIFICATION</scope>
</reference>
<keyword evidence="6" id="KW-1185">Reference proteome</keyword>
<evidence type="ECO:0000256" key="2">
    <source>
        <dbReference type="ARBA" id="ARBA00022741"/>
    </source>
</evidence>
<feature type="domain" description="AMP-dependent synthetase/ligase" evidence="4">
    <location>
        <begin position="2"/>
        <end position="104"/>
    </location>
</feature>
<dbReference type="PANTHER" id="PTHR24096:SF251">
    <property type="entry name" value="4-COUMARATE--COA LIGASE-LIKE 9"/>
    <property type="match status" value="1"/>
</dbReference>
<proteinExistence type="predicted"/>
<evidence type="ECO:0000313" key="5">
    <source>
        <dbReference type="EnsemblPlants" id="TuG1812S0003261500.01.T01"/>
    </source>
</evidence>
<sequence>LPDHPALVDDATGIVVSYTSVIASARSLAGGLWSSLGLCLGDVALVIAPSAAEMAEIHFFRPKFKTQVVSPANPASTPKEYAHQVALFRPVVAFAAPEVAAKLPGHVRCVALRSDAYESLSSAGAKAAPPP</sequence>
<evidence type="ECO:0000256" key="3">
    <source>
        <dbReference type="ARBA" id="ARBA00022840"/>
    </source>
</evidence>
<evidence type="ECO:0000256" key="1">
    <source>
        <dbReference type="ARBA" id="ARBA00022598"/>
    </source>
</evidence>
<dbReference type="Pfam" id="PF00501">
    <property type="entry name" value="AMP-binding"/>
    <property type="match status" value="1"/>
</dbReference>
<reference evidence="6" key="1">
    <citation type="journal article" date="2013" name="Nature">
        <title>Draft genome of the wheat A-genome progenitor Triticum urartu.</title>
        <authorList>
            <person name="Ling H.Q."/>
            <person name="Zhao S."/>
            <person name="Liu D."/>
            <person name="Wang J."/>
            <person name="Sun H."/>
            <person name="Zhang C."/>
            <person name="Fan H."/>
            <person name="Li D."/>
            <person name="Dong L."/>
            <person name="Tao Y."/>
            <person name="Gao C."/>
            <person name="Wu H."/>
            <person name="Li Y."/>
            <person name="Cui Y."/>
            <person name="Guo X."/>
            <person name="Zheng S."/>
            <person name="Wang B."/>
            <person name="Yu K."/>
            <person name="Liang Q."/>
            <person name="Yang W."/>
            <person name="Lou X."/>
            <person name="Chen J."/>
            <person name="Feng M."/>
            <person name="Jian J."/>
            <person name="Zhang X."/>
            <person name="Luo G."/>
            <person name="Jiang Y."/>
            <person name="Liu J."/>
            <person name="Wang Z."/>
            <person name="Sha Y."/>
            <person name="Zhang B."/>
            <person name="Wu H."/>
            <person name="Tang D."/>
            <person name="Shen Q."/>
            <person name="Xue P."/>
            <person name="Zou S."/>
            <person name="Wang X."/>
            <person name="Liu X."/>
            <person name="Wang F."/>
            <person name="Yang Y."/>
            <person name="An X."/>
            <person name="Dong Z."/>
            <person name="Zhang K."/>
            <person name="Zhang X."/>
            <person name="Luo M.C."/>
            <person name="Dvorak J."/>
            <person name="Tong Y."/>
            <person name="Wang J."/>
            <person name="Yang H."/>
            <person name="Li Z."/>
            <person name="Wang D."/>
            <person name="Zhang A."/>
            <person name="Wang J."/>
        </authorList>
    </citation>
    <scope>NUCLEOTIDE SEQUENCE</scope>
    <source>
        <strain evidence="6">cv. G1812</strain>
    </source>
</reference>
<dbReference type="SUPFAM" id="SSF56801">
    <property type="entry name" value="Acetyl-CoA synthetase-like"/>
    <property type="match status" value="1"/>
</dbReference>
<accession>A0A8R7VJR7</accession>
<dbReference type="InterPro" id="IPR000873">
    <property type="entry name" value="AMP-dep_synth/lig_dom"/>
</dbReference>
<keyword evidence="1" id="KW-0436">Ligase</keyword>
<protein>
    <recommendedName>
        <fullName evidence="4">AMP-dependent synthetase/ligase domain-containing protein</fullName>
    </recommendedName>
</protein>
<keyword evidence="2" id="KW-0547">Nucleotide-binding</keyword>
<dbReference type="Proteomes" id="UP000015106">
    <property type="component" value="Unassembled WGS sequence"/>
</dbReference>
<dbReference type="InterPro" id="IPR042099">
    <property type="entry name" value="ANL_N_sf"/>
</dbReference>